<dbReference type="EMBL" id="JARQZJ010000002">
    <property type="protein sequence ID" value="KAK9870209.1"/>
    <property type="molecule type" value="Genomic_DNA"/>
</dbReference>
<gene>
    <name evidence="3" type="ORF">WA026_006292</name>
</gene>
<dbReference type="GO" id="GO:0005615">
    <property type="term" value="C:extracellular space"/>
    <property type="evidence" value="ECO:0007669"/>
    <property type="project" value="TreeGrafter"/>
</dbReference>
<comment type="caution">
    <text evidence="3">The sequence shown here is derived from an EMBL/GenBank/DDBJ whole genome shotgun (WGS) entry which is preliminary data.</text>
</comment>
<sequence>MVFRFVFMLISAFVLVNGLSTEIKEKFMERMEKIGGECAAEVGANEDDISELIAHKYPSRHEGECMIFCFYKSFGMMHEDGSLHEEGALKMIEPLKADDPDLYEKVVAIGKHCAKEVSALDDKCKYSAKLAQCAVLKGKEMGLDSSIFE</sequence>
<protein>
    <submittedName>
        <fullName evidence="3">Uncharacterized protein</fullName>
    </submittedName>
</protein>
<keyword evidence="1 2" id="KW-0732">Signal</keyword>
<dbReference type="Pfam" id="PF01395">
    <property type="entry name" value="PBP_GOBP"/>
    <property type="match status" value="1"/>
</dbReference>
<reference evidence="3 4" key="1">
    <citation type="submission" date="2023-03" db="EMBL/GenBank/DDBJ databases">
        <title>Genome insight into feeding habits of ladybird beetles.</title>
        <authorList>
            <person name="Li H.-S."/>
            <person name="Huang Y.-H."/>
            <person name="Pang H."/>
        </authorList>
    </citation>
    <scope>NUCLEOTIDE SEQUENCE [LARGE SCALE GENOMIC DNA]</scope>
    <source>
        <strain evidence="3">SYSU_2023b</strain>
        <tissue evidence="3">Whole body</tissue>
    </source>
</reference>
<evidence type="ECO:0000256" key="1">
    <source>
        <dbReference type="ARBA" id="ARBA00022729"/>
    </source>
</evidence>
<dbReference type="Gene3D" id="1.10.238.20">
    <property type="entry name" value="Pheromone/general odorant binding protein domain"/>
    <property type="match status" value="1"/>
</dbReference>
<dbReference type="GO" id="GO:0005549">
    <property type="term" value="F:odorant binding"/>
    <property type="evidence" value="ECO:0007669"/>
    <property type="project" value="InterPro"/>
</dbReference>
<evidence type="ECO:0000313" key="3">
    <source>
        <dbReference type="EMBL" id="KAK9870209.1"/>
    </source>
</evidence>
<dbReference type="PANTHER" id="PTHR11857:SF42">
    <property type="entry name" value="GENERAL ODORANT-BINDING PROTEIN 19D-RELATED"/>
    <property type="match status" value="1"/>
</dbReference>
<dbReference type="AlphaFoldDB" id="A0AAW1TST0"/>
<dbReference type="SUPFAM" id="SSF47565">
    <property type="entry name" value="Insect pheromone/odorant-binding proteins"/>
    <property type="match status" value="1"/>
</dbReference>
<feature type="chain" id="PRO_5043957276" evidence="2">
    <location>
        <begin position="19"/>
        <end position="149"/>
    </location>
</feature>
<feature type="signal peptide" evidence="2">
    <location>
        <begin position="1"/>
        <end position="18"/>
    </location>
</feature>
<name>A0AAW1TST0_9CUCU</name>
<dbReference type="Proteomes" id="UP001431783">
    <property type="component" value="Unassembled WGS sequence"/>
</dbReference>
<organism evidence="3 4">
    <name type="scientific">Henosepilachna vigintioctopunctata</name>
    <dbReference type="NCBI Taxonomy" id="420089"/>
    <lineage>
        <taxon>Eukaryota</taxon>
        <taxon>Metazoa</taxon>
        <taxon>Ecdysozoa</taxon>
        <taxon>Arthropoda</taxon>
        <taxon>Hexapoda</taxon>
        <taxon>Insecta</taxon>
        <taxon>Pterygota</taxon>
        <taxon>Neoptera</taxon>
        <taxon>Endopterygota</taxon>
        <taxon>Coleoptera</taxon>
        <taxon>Polyphaga</taxon>
        <taxon>Cucujiformia</taxon>
        <taxon>Coccinelloidea</taxon>
        <taxon>Coccinellidae</taxon>
        <taxon>Epilachninae</taxon>
        <taxon>Epilachnini</taxon>
        <taxon>Henosepilachna</taxon>
    </lineage>
</organism>
<dbReference type="SMART" id="SM00708">
    <property type="entry name" value="PhBP"/>
    <property type="match status" value="1"/>
</dbReference>
<keyword evidence="4" id="KW-1185">Reference proteome</keyword>
<evidence type="ECO:0000256" key="2">
    <source>
        <dbReference type="SAM" id="SignalP"/>
    </source>
</evidence>
<dbReference type="PANTHER" id="PTHR11857">
    <property type="entry name" value="ODORANT BINDING PROTEIN-RELATED"/>
    <property type="match status" value="1"/>
</dbReference>
<dbReference type="InterPro" id="IPR006170">
    <property type="entry name" value="PBP/GOBP"/>
</dbReference>
<dbReference type="InterPro" id="IPR036728">
    <property type="entry name" value="PBP_GOBP_sf"/>
</dbReference>
<accession>A0AAW1TST0</accession>
<dbReference type="CDD" id="cd23992">
    <property type="entry name" value="PBP_GOBP"/>
    <property type="match status" value="1"/>
</dbReference>
<evidence type="ECO:0000313" key="4">
    <source>
        <dbReference type="Proteomes" id="UP001431783"/>
    </source>
</evidence>
<proteinExistence type="predicted"/>
<dbReference type="GO" id="GO:0007608">
    <property type="term" value="P:sensory perception of smell"/>
    <property type="evidence" value="ECO:0007669"/>
    <property type="project" value="TreeGrafter"/>
</dbReference>